<organism evidence="8 9">
    <name type="scientific">Ignelater luminosus</name>
    <name type="common">Cucubano</name>
    <name type="synonym">Pyrophorus luminosus</name>
    <dbReference type="NCBI Taxonomy" id="2038154"/>
    <lineage>
        <taxon>Eukaryota</taxon>
        <taxon>Metazoa</taxon>
        <taxon>Ecdysozoa</taxon>
        <taxon>Arthropoda</taxon>
        <taxon>Hexapoda</taxon>
        <taxon>Insecta</taxon>
        <taxon>Pterygota</taxon>
        <taxon>Neoptera</taxon>
        <taxon>Endopterygota</taxon>
        <taxon>Coleoptera</taxon>
        <taxon>Polyphaga</taxon>
        <taxon>Elateriformia</taxon>
        <taxon>Elateroidea</taxon>
        <taxon>Elateridae</taxon>
        <taxon>Agrypninae</taxon>
        <taxon>Pyrophorini</taxon>
        <taxon>Ignelater</taxon>
    </lineage>
</organism>
<evidence type="ECO:0000256" key="6">
    <source>
        <dbReference type="ARBA" id="ARBA00023136"/>
    </source>
</evidence>
<evidence type="ECO:0000256" key="1">
    <source>
        <dbReference type="ARBA" id="ARBA00004606"/>
    </source>
</evidence>
<reference evidence="8" key="1">
    <citation type="submission" date="2019-08" db="EMBL/GenBank/DDBJ databases">
        <title>The genome of the North American firefly Photinus pyralis.</title>
        <authorList>
            <consortium name="Photinus pyralis genome working group"/>
            <person name="Fallon T.R."/>
            <person name="Sander Lower S.E."/>
            <person name="Weng J.-K."/>
        </authorList>
    </citation>
    <scope>NUCLEOTIDE SEQUENCE</scope>
    <source>
        <strain evidence="8">TRF0915ILg1</strain>
        <tissue evidence="8">Whole body</tissue>
    </source>
</reference>
<sequence length="260" mass="29730">MDRKIKLLLIVGSVILASLVVIVVLCVHFIRKPTLSLTFEPAPSKGAFIYLNFRDRDNINQWTSRLDDFLKPYYHETGQSTNLKYCEQGIPPKQNSDEVCDVDVTHWHPCVRDTKYGYTSIKGPCIFLIFNQSPEWLPEYYNSSTVPNNMPQYLKEHINKVESKDGVNSTRLRVVWVSCEGETPVDLEAIGPLQFMPSFGFDGQYFPVIAKEGYLKPLVAVHFEKPIYSIVIDVVCKAWARNIDHKKGQGIVRLALLFDD</sequence>
<evidence type="ECO:0000256" key="7">
    <source>
        <dbReference type="SAM" id="Phobius"/>
    </source>
</evidence>
<dbReference type="GO" id="GO:0001671">
    <property type="term" value="F:ATPase activator activity"/>
    <property type="evidence" value="ECO:0007669"/>
    <property type="project" value="TreeGrafter"/>
</dbReference>
<comment type="similarity">
    <text evidence="2">Belongs to the X(+)/potassium ATPases subunit beta family.</text>
</comment>
<dbReference type="AlphaFoldDB" id="A0A8K0DM28"/>
<dbReference type="InterPro" id="IPR000402">
    <property type="entry name" value="Na/K_ATPase_sub_beta"/>
</dbReference>
<dbReference type="GO" id="GO:0006883">
    <property type="term" value="P:intracellular sodium ion homeostasis"/>
    <property type="evidence" value="ECO:0007669"/>
    <property type="project" value="TreeGrafter"/>
</dbReference>
<dbReference type="Pfam" id="PF00287">
    <property type="entry name" value="Na_K-ATPase"/>
    <property type="match status" value="1"/>
</dbReference>
<dbReference type="OrthoDB" id="5912413at2759"/>
<dbReference type="GO" id="GO:0030007">
    <property type="term" value="P:intracellular potassium ion homeostasis"/>
    <property type="evidence" value="ECO:0007669"/>
    <property type="project" value="TreeGrafter"/>
</dbReference>
<keyword evidence="4" id="KW-0735">Signal-anchor</keyword>
<comment type="caution">
    <text evidence="8">The sequence shown here is derived from an EMBL/GenBank/DDBJ whole genome shotgun (WGS) entry which is preliminary data.</text>
</comment>
<comment type="subcellular location">
    <subcellularLocation>
        <location evidence="1">Membrane</location>
        <topology evidence="1">Single-pass type II membrane protein</topology>
    </subcellularLocation>
</comment>
<evidence type="ECO:0000313" key="8">
    <source>
        <dbReference type="EMBL" id="KAF2905841.1"/>
    </source>
</evidence>
<dbReference type="PANTHER" id="PTHR11523:SF28">
    <property type="entry name" value="NA_K-ATPASE BETA SUBUNIT ISOFORM 4-RELATED"/>
    <property type="match status" value="1"/>
</dbReference>
<keyword evidence="5 7" id="KW-1133">Transmembrane helix</keyword>
<evidence type="ECO:0000256" key="3">
    <source>
        <dbReference type="ARBA" id="ARBA00022692"/>
    </source>
</evidence>
<dbReference type="PANTHER" id="PTHR11523">
    <property type="entry name" value="SODIUM/POTASSIUM-DEPENDENT ATPASE BETA SUBUNIT"/>
    <property type="match status" value="1"/>
</dbReference>
<feature type="transmembrane region" description="Helical" evidence="7">
    <location>
        <begin position="7"/>
        <end position="30"/>
    </location>
</feature>
<dbReference type="EMBL" id="VTPC01000423">
    <property type="protein sequence ID" value="KAF2905841.1"/>
    <property type="molecule type" value="Genomic_DNA"/>
</dbReference>
<evidence type="ECO:0008006" key="10">
    <source>
        <dbReference type="Google" id="ProtNLM"/>
    </source>
</evidence>
<dbReference type="InterPro" id="IPR038702">
    <property type="entry name" value="Na/K_ATPase_sub_beta_sf"/>
</dbReference>
<dbReference type="GO" id="GO:0005890">
    <property type="term" value="C:sodium:potassium-exchanging ATPase complex"/>
    <property type="evidence" value="ECO:0007669"/>
    <property type="project" value="InterPro"/>
</dbReference>
<dbReference type="GO" id="GO:1990573">
    <property type="term" value="P:potassium ion import across plasma membrane"/>
    <property type="evidence" value="ECO:0007669"/>
    <property type="project" value="TreeGrafter"/>
</dbReference>
<gene>
    <name evidence="8" type="ORF">ILUMI_00347</name>
</gene>
<name>A0A8K0DM28_IGNLU</name>
<accession>A0A8K0DM28</accession>
<keyword evidence="3 7" id="KW-0812">Transmembrane</keyword>
<dbReference type="GO" id="GO:0036376">
    <property type="term" value="P:sodium ion export across plasma membrane"/>
    <property type="evidence" value="ECO:0007669"/>
    <property type="project" value="TreeGrafter"/>
</dbReference>
<proteinExistence type="inferred from homology"/>
<evidence type="ECO:0000256" key="5">
    <source>
        <dbReference type="ARBA" id="ARBA00022989"/>
    </source>
</evidence>
<evidence type="ECO:0000313" key="9">
    <source>
        <dbReference type="Proteomes" id="UP000801492"/>
    </source>
</evidence>
<keyword evidence="9" id="KW-1185">Reference proteome</keyword>
<evidence type="ECO:0000256" key="4">
    <source>
        <dbReference type="ARBA" id="ARBA00022968"/>
    </source>
</evidence>
<evidence type="ECO:0000256" key="2">
    <source>
        <dbReference type="ARBA" id="ARBA00005876"/>
    </source>
</evidence>
<dbReference type="Proteomes" id="UP000801492">
    <property type="component" value="Unassembled WGS sequence"/>
</dbReference>
<keyword evidence="6 7" id="KW-0472">Membrane</keyword>
<dbReference type="Gene3D" id="2.60.40.1660">
    <property type="entry name" value="Na, k-atpase alpha subunit"/>
    <property type="match status" value="1"/>
</dbReference>
<protein>
    <recommendedName>
        <fullName evidence="10">Sodium/potassium-transporting ATPase subunit beta-2</fullName>
    </recommendedName>
</protein>